<dbReference type="Pfam" id="PF01381">
    <property type="entry name" value="HTH_3"/>
    <property type="match status" value="1"/>
</dbReference>
<keyword evidence="3" id="KW-1185">Reference proteome</keyword>
<gene>
    <name evidence="2" type="ORF">NRE15_01585</name>
</gene>
<dbReference type="Gene3D" id="1.25.40.10">
    <property type="entry name" value="Tetratricopeptide repeat domain"/>
    <property type="match status" value="1"/>
</dbReference>
<dbReference type="InterPro" id="IPR053163">
    <property type="entry name" value="HTH-type_regulator_Rgg"/>
</dbReference>
<dbReference type="SMART" id="SM00530">
    <property type="entry name" value="HTH_XRE"/>
    <property type="match status" value="1"/>
</dbReference>
<dbReference type="CDD" id="cd00093">
    <property type="entry name" value="HTH_XRE"/>
    <property type="match status" value="1"/>
</dbReference>
<protein>
    <submittedName>
        <fullName evidence="2">Helix-turn-helix domain-containing protein</fullName>
    </submittedName>
</protein>
<dbReference type="InterPro" id="IPR010057">
    <property type="entry name" value="Transcription_activator_Rgg_C"/>
</dbReference>
<sequence>MNDIGKVVKQIRNDKRITQQCAIEGIGSLTYISRIENGLTRPSYEKLIKILDRLNVTPTEFYRLIQQNNPNNQFSFINRLTNIIREKDIYLINREIEDEIKRYKEDKNYRHTHNVILLNQYRNLFLNFQLESQQISKLSDYLFKVRTWGIYEINLFNLCVVFFSNSNNQALFKIATARLGKLVNKDAYYTSVFRIGFNILLKTIESSDFFLSSLIIENLGDILDGTTFYYEIIKLKYMKGIYLMKKGNNKDGLELALIAVDLMYKLGDEVNARAHKKEIEKYYST</sequence>
<name>A0ABY5P6R0_9LACT</name>
<dbReference type="InterPro" id="IPR010982">
    <property type="entry name" value="Lambda_DNA-bd_dom_sf"/>
</dbReference>
<dbReference type="PANTHER" id="PTHR37038">
    <property type="entry name" value="TRANSCRIPTIONAL REGULATOR-RELATED"/>
    <property type="match status" value="1"/>
</dbReference>
<dbReference type="SUPFAM" id="SSF47413">
    <property type="entry name" value="lambda repressor-like DNA-binding domains"/>
    <property type="match status" value="1"/>
</dbReference>
<dbReference type="InterPro" id="IPR011990">
    <property type="entry name" value="TPR-like_helical_dom_sf"/>
</dbReference>
<dbReference type="RefSeq" id="WP_313793872.1">
    <property type="nucleotide sequence ID" value="NZ_CP102453.1"/>
</dbReference>
<reference evidence="2 3" key="1">
    <citation type="submission" date="2022-08" db="EMBL/GenBank/DDBJ databases">
        <title>Aerococcaceae sp. nov isolated from spoiled eye mask.</title>
        <authorList>
            <person name="Zhou G."/>
            <person name="Xie X.-B."/>
            <person name="Shi Q.-S."/>
            <person name="Wang Y.-S."/>
            <person name="Wen X."/>
            <person name="Peng H."/>
            <person name="Yang X.-J."/>
            <person name="Tao H.-B."/>
            <person name="Huang X.-M."/>
        </authorList>
    </citation>
    <scope>NUCLEOTIDE SEQUENCE [LARGE SCALE GENOMIC DNA]</scope>
    <source>
        <strain evidence="3">DM20194951</strain>
    </source>
</reference>
<dbReference type="NCBIfam" id="TIGR01716">
    <property type="entry name" value="RGG_Cterm"/>
    <property type="match status" value="1"/>
</dbReference>
<organism evidence="2 3">
    <name type="scientific">Fundicoccus culcitae</name>
    <dbReference type="NCBI Taxonomy" id="2969821"/>
    <lineage>
        <taxon>Bacteria</taxon>
        <taxon>Bacillati</taxon>
        <taxon>Bacillota</taxon>
        <taxon>Bacilli</taxon>
        <taxon>Lactobacillales</taxon>
        <taxon>Aerococcaceae</taxon>
        <taxon>Fundicoccus</taxon>
    </lineage>
</organism>
<evidence type="ECO:0000313" key="2">
    <source>
        <dbReference type="EMBL" id="UUX34369.1"/>
    </source>
</evidence>
<dbReference type="InterPro" id="IPR001387">
    <property type="entry name" value="Cro/C1-type_HTH"/>
</dbReference>
<evidence type="ECO:0000259" key="1">
    <source>
        <dbReference type="SMART" id="SM00530"/>
    </source>
</evidence>
<proteinExistence type="predicted"/>
<feature type="domain" description="HTH cro/C1-type" evidence="1">
    <location>
        <begin position="7"/>
        <end position="61"/>
    </location>
</feature>
<evidence type="ECO:0000313" key="3">
    <source>
        <dbReference type="Proteomes" id="UP001315967"/>
    </source>
</evidence>
<dbReference type="EMBL" id="CP102453">
    <property type="protein sequence ID" value="UUX34369.1"/>
    <property type="molecule type" value="Genomic_DNA"/>
</dbReference>
<dbReference type="Proteomes" id="UP001315967">
    <property type="component" value="Chromosome"/>
</dbReference>
<accession>A0ABY5P6R0</accession>
<dbReference type="Pfam" id="PF21259">
    <property type="entry name" value="Rgg_C"/>
    <property type="match status" value="1"/>
</dbReference>